<dbReference type="InParanoid" id="A0A674P1K8"/>
<dbReference type="Ensembl" id="ENSTRUT00000089790.1">
    <property type="protein sequence ID" value="ENSTRUP00000078962.1"/>
    <property type="gene ID" value="ENSTRUG00000007928.3"/>
</dbReference>
<organism evidence="14 15">
    <name type="scientific">Takifugu rubripes</name>
    <name type="common">Japanese pufferfish</name>
    <name type="synonym">Fugu rubripes</name>
    <dbReference type="NCBI Taxonomy" id="31033"/>
    <lineage>
        <taxon>Eukaryota</taxon>
        <taxon>Metazoa</taxon>
        <taxon>Chordata</taxon>
        <taxon>Craniata</taxon>
        <taxon>Vertebrata</taxon>
        <taxon>Euteleostomi</taxon>
        <taxon>Actinopterygii</taxon>
        <taxon>Neopterygii</taxon>
        <taxon>Teleostei</taxon>
        <taxon>Neoteleostei</taxon>
        <taxon>Acanthomorphata</taxon>
        <taxon>Eupercaria</taxon>
        <taxon>Tetraodontiformes</taxon>
        <taxon>Tetradontoidea</taxon>
        <taxon>Tetraodontidae</taxon>
        <taxon>Takifugu</taxon>
    </lineage>
</organism>
<dbReference type="GO" id="GO:0030097">
    <property type="term" value="P:hemopoiesis"/>
    <property type="evidence" value="ECO:0007669"/>
    <property type="project" value="Ensembl"/>
</dbReference>
<dbReference type="GeneID" id="101074949"/>
<feature type="compositionally biased region" description="Polar residues" evidence="12">
    <location>
        <begin position="188"/>
        <end position="198"/>
    </location>
</feature>
<evidence type="ECO:0000256" key="8">
    <source>
        <dbReference type="ARBA" id="ARBA00023163"/>
    </source>
</evidence>
<name>A0A674P1K8_TAKRU</name>
<dbReference type="GO" id="GO:0060914">
    <property type="term" value="P:heart formation"/>
    <property type="evidence" value="ECO:0007669"/>
    <property type="project" value="Ensembl"/>
</dbReference>
<dbReference type="PANTHER" id="PTHR24332">
    <property type="entry name" value="HOMEOBOX PROTEIN CDX"/>
    <property type="match status" value="1"/>
</dbReference>
<dbReference type="RefSeq" id="XP_029702808.1">
    <property type="nucleotide sequence ID" value="XM_029846948.1"/>
</dbReference>
<keyword evidence="6 10" id="KW-0238">DNA-binding</keyword>
<evidence type="ECO:0000256" key="11">
    <source>
        <dbReference type="RuleBase" id="RU000682"/>
    </source>
</evidence>
<dbReference type="FunFam" id="1.10.10.60:FF:000574">
    <property type="entry name" value="Homeobox protein CHOX-CAD2"/>
    <property type="match status" value="1"/>
</dbReference>
<evidence type="ECO:0000256" key="4">
    <source>
        <dbReference type="ARBA" id="ARBA00022473"/>
    </source>
</evidence>
<dbReference type="Pfam" id="PF00046">
    <property type="entry name" value="Homeodomain"/>
    <property type="match status" value="1"/>
</dbReference>
<dbReference type="OrthoDB" id="6159439at2759"/>
<evidence type="ECO:0000256" key="12">
    <source>
        <dbReference type="SAM" id="MobiDB-lite"/>
    </source>
</evidence>
<dbReference type="GO" id="GO:0048793">
    <property type="term" value="P:pronephros development"/>
    <property type="evidence" value="ECO:0007669"/>
    <property type="project" value="Ensembl"/>
</dbReference>
<dbReference type="GO" id="GO:0048384">
    <property type="term" value="P:retinoic acid receptor signaling pathway"/>
    <property type="evidence" value="ECO:0007669"/>
    <property type="project" value="Ensembl"/>
</dbReference>
<evidence type="ECO:0000256" key="1">
    <source>
        <dbReference type="ARBA" id="ARBA00003263"/>
    </source>
</evidence>
<dbReference type="RefSeq" id="XP_029702807.1">
    <property type="nucleotide sequence ID" value="XM_029846947.1"/>
</dbReference>
<feature type="DNA-binding region" description="Homeobox" evidence="10">
    <location>
        <begin position="123"/>
        <end position="182"/>
    </location>
</feature>
<dbReference type="InterPro" id="IPR000047">
    <property type="entry name" value="HTH_motif"/>
</dbReference>
<comment type="function">
    <text evidence="1">Sequence-specific transcription factor which is part of a developmental regulatory system that provides cells with specific positional identities on the anterior-posterior axis.</text>
</comment>
<dbReference type="InterPro" id="IPR047152">
    <property type="entry name" value="Caudal_homeobox"/>
</dbReference>
<dbReference type="GeneTree" id="ENSGT00940000164078"/>
<dbReference type="AlphaFoldDB" id="A0A674P1K8"/>
<dbReference type="GO" id="GO:0000981">
    <property type="term" value="F:DNA-binding transcription factor activity, RNA polymerase II-specific"/>
    <property type="evidence" value="ECO:0007669"/>
    <property type="project" value="InterPro"/>
</dbReference>
<comment type="similarity">
    <text evidence="3">Belongs to the Caudal homeobox family.</text>
</comment>
<dbReference type="GO" id="GO:0009948">
    <property type="term" value="P:anterior/posterior axis specification"/>
    <property type="evidence" value="ECO:0007669"/>
    <property type="project" value="Ensembl"/>
</dbReference>
<feature type="region of interest" description="Disordered" evidence="12">
    <location>
        <begin position="178"/>
        <end position="226"/>
    </location>
</feature>
<dbReference type="Pfam" id="PF04731">
    <property type="entry name" value="Caudal_act"/>
    <property type="match status" value="1"/>
</dbReference>
<dbReference type="OMA" id="YDFTGYH"/>
<evidence type="ECO:0000256" key="7">
    <source>
        <dbReference type="ARBA" id="ARBA00023155"/>
    </source>
</evidence>
<dbReference type="GO" id="GO:0001756">
    <property type="term" value="P:somitogenesis"/>
    <property type="evidence" value="ECO:0007669"/>
    <property type="project" value="Ensembl"/>
</dbReference>
<dbReference type="PANTHER" id="PTHR24332:SF16">
    <property type="entry name" value="HOMEOBOX PROTEIN CDX-1"/>
    <property type="match status" value="1"/>
</dbReference>
<comment type="subcellular location">
    <subcellularLocation>
        <location evidence="2 10 11">Nucleus</location>
    </subcellularLocation>
</comment>
<dbReference type="PRINTS" id="PR00031">
    <property type="entry name" value="HTHREPRESSR"/>
</dbReference>
<evidence type="ECO:0000256" key="10">
    <source>
        <dbReference type="PROSITE-ProRule" id="PRU00108"/>
    </source>
</evidence>
<accession>A0A674P1K8</accession>
<dbReference type="PROSITE" id="PS50071">
    <property type="entry name" value="HOMEOBOX_2"/>
    <property type="match status" value="1"/>
</dbReference>
<keyword evidence="15" id="KW-1185">Reference proteome</keyword>
<evidence type="ECO:0000256" key="3">
    <source>
        <dbReference type="ARBA" id="ARBA00010341"/>
    </source>
</evidence>
<dbReference type="SMART" id="SM00389">
    <property type="entry name" value="HOX"/>
    <property type="match status" value="1"/>
</dbReference>
<dbReference type="GO" id="GO:0031016">
    <property type="term" value="P:pancreas development"/>
    <property type="evidence" value="ECO:0007669"/>
    <property type="project" value="Ensembl"/>
</dbReference>
<keyword evidence="8" id="KW-0804">Transcription</keyword>
<feature type="compositionally biased region" description="Basic residues" evidence="12">
    <location>
        <begin position="178"/>
        <end position="187"/>
    </location>
</feature>
<dbReference type="InterPro" id="IPR009057">
    <property type="entry name" value="Homeodomain-like_sf"/>
</dbReference>
<dbReference type="PROSITE" id="PS00027">
    <property type="entry name" value="HOMEOBOX_1"/>
    <property type="match status" value="1"/>
</dbReference>
<evidence type="ECO:0000256" key="9">
    <source>
        <dbReference type="ARBA" id="ARBA00023242"/>
    </source>
</evidence>
<keyword evidence="4" id="KW-0217">Developmental protein</keyword>
<dbReference type="GO" id="GO:0021906">
    <property type="term" value="P:hindbrain-spinal cord boundary formation"/>
    <property type="evidence" value="ECO:0007669"/>
    <property type="project" value="Ensembl"/>
</dbReference>
<dbReference type="GO" id="GO:0005634">
    <property type="term" value="C:nucleus"/>
    <property type="evidence" value="ECO:0007669"/>
    <property type="project" value="UniProtKB-SubCell"/>
</dbReference>
<dbReference type="SUPFAM" id="SSF46689">
    <property type="entry name" value="Homeodomain-like"/>
    <property type="match status" value="1"/>
</dbReference>
<evidence type="ECO:0000256" key="2">
    <source>
        <dbReference type="ARBA" id="ARBA00004123"/>
    </source>
</evidence>
<keyword evidence="9 10" id="KW-0539">Nucleus</keyword>
<evidence type="ECO:0000313" key="14">
    <source>
        <dbReference type="Ensembl" id="ENSTRUP00000078962.1"/>
    </source>
</evidence>
<evidence type="ECO:0000256" key="6">
    <source>
        <dbReference type="ARBA" id="ARBA00023125"/>
    </source>
</evidence>
<proteinExistence type="inferred from homology"/>
<evidence type="ECO:0000259" key="13">
    <source>
        <dbReference type="PROSITE" id="PS50071"/>
    </source>
</evidence>
<dbReference type="InterPro" id="IPR006820">
    <property type="entry name" value="Caudal_activation_dom"/>
</dbReference>
<sequence length="226" mass="25279">MYNSQPVRHLAQALAVNSQYIPGPYDPFSGYHHFPGIAEPPASAWNSVYAPREEFPFGYGTGSSPSGGQVSFSSAELTVPPSAGGGASFSTYDPVSDQESFIFKKRPQESIRPTASAGKTRTKDKYRVVYTDKQRMELEREFQSNRYITMRRKAELSITLGLSERQIKIWFQNRRAKERKMNRKKLQHSQQASTTTPASPGLAEPVEAHPGMSPNGFFSDTLSKEY</sequence>
<feature type="compositionally biased region" description="Polar residues" evidence="12">
    <location>
        <begin position="216"/>
        <end position="226"/>
    </location>
</feature>
<dbReference type="GO" id="GO:0000977">
    <property type="term" value="F:RNA polymerase II transcription regulatory region sequence-specific DNA binding"/>
    <property type="evidence" value="ECO:0007669"/>
    <property type="project" value="TreeGrafter"/>
</dbReference>
<evidence type="ECO:0000256" key="5">
    <source>
        <dbReference type="ARBA" id="ARBA00023015"/>
    </source>
</evidence>
<gene>
    <name evidence="14" type="primary">cdx1a</name>
</gene>
<dbReference type="PRINTS" id="PR00024">
    <property type="entry name" value="HOMEOBOX"/>
</dbReference>
<keyword evidence="5" id="KW-0805">Transcription regulation</keyword>
<dbReference type="Gene3D" id="1.10.10.60">
    <property type="entry name" value="Homeodomain-like"/>
    <property type="match status" value="1"/>
</dbReference>
<dbReference type="Proteomes" id="UP000005226">
    <property type="component" value="Chromosome 14"/>
</dbReference>
<dbReference type="InterPro" id="IPR020479">
    <property type="entry name" value="HD_metazoa"/>
</dbReference>
<keyword evidence="7 10" id="KW-0371">Homeobox</keyword>
<dbReference type="CDD" id="cd00086">
    <property type="entry name" value="homeodomain"/>
    <property type="match status" value="1"/>
</dbReference>
<protein>
    <submittedName>
        <fullName evidence="14">Caudal type homeobox 1a</fullName>
    </submittedName>
</protein>
<reference evidence="14" key="3">
    <citation type="submission" date="2025-09" db="UniProtKB">
        <authorList>
            <consortium name="Ensembl"/>
        </authorList>
    </citation>
    <scope>IDENTIFICATION</scope>
</reference>
<evidence type="ECO:0000313" key="15">
    <source>
        <dbReference type="Proteomes" id="UP000005226"/>
    </source>
</evidence>
<reference evidence="14 15" key="1">
    <citation type="journal article" date="2011" name="Genome Biol. Evol.">
        <title>Integration of the genetic map and genome assembly of fugu facilitates insights into distinct features of genome evolution in teleosts and mammals.</title>
        <authorList>
            <person name="Kai W."/>
            <person name="Kikuchi K."/>
            <person name="Tohari S."/>
            <person name="Chew A.K."/>
            <person name="Tay A."/>
            <person name="Fujiwara A."/>
            <person name="Hosoya S."/>
            <person name="Suetake H."/>
            <person name="Naruse K."/>
            <person name="Brenner S."/>
            <person name="Suzuki Y."/>
            <person name="Venkatesh B."/>
        </authorList>
    </citation>
    <scope>NUCLEOTIDE SEQUENCE [LARGE SCALE GENOMIC DNA]</scope>
</reference>
<dbReference type="InterPro" id="IPR001356">
    <property type="entry name" value="HD"/>
</dbReference>
<feature type="domain" description="Homeobox" evidence="13">
    <location>
        <begin position="121"/>
        <end position="181"/>
    </location>
</feature>
<dbReference type="InterPro" id="IPR017970">
    <property type="entry name" value="Homeobox_CS"/>
</dbReference>
<reference evidence="14" key="2">
    <citation type="submission" date="2025-08" db="UniProtKB">
        <authorList>
            <consortium name="Ensembl"/>
        </authorList>
    </citation>
    <scope>IDENTIFICATION</scope>
</reference>